<comment type="caution">
    <text evidence="2">The sequence shown here is derived from an EMBL/GenBank/DDBJ whole genome shotgun (WGS) entry which is preliminary data.</text>
</comment>
<evidence type="ECO:0000256" key="1">
    <source>
        <dbReference type="SAM" id="MobiDB-lite"/>
    </source>
</evidence>
<evidence type="ECO:0000313" key="3">
    <source>
        <dbReference type="Proteomes" id="UP001153069"/>
    </source>
</evidence>
<feature type="region of interest" description="Disordered" evidence="1">
    <location>
        <begin position="12"/>
        <end position="119"/>
    </location>
</feature>
<gene>
    <name evidence="2" type="ORF">SEMRO_2898_G339720.1</name>
</gene>
<evidence type="ECO:0000313" key="2">
    <source>
        <dbReference type="EMBL" id="CAB9530483.1"/>
    </source>
</evidence>
<protein>
    <submittedName>
        <fullName evidence="2">Uncharacterized protein</fullName>
    </submittedName>
</protein>
<accession>A0A9N8HX28</accession>
<keyword evidence="3" id="KW-1185">Reference proteome</keyword>
<dbReference type="EMBL" id="CAICTM010002896">
    <property type="protein sequence ID" value="CAB9530483.1"/>
    <property type="molecule type" value="Genomic_DNA"/>
</dbReference>
<sequence length="193" mass="21275">MTSHLDASIVFEGYSFSQPPAASAPARKPKTMSGKSGRRTTKGEMDGSASSRRSNTSHRSSMQDHSTRSRRSSTIDSSMHDFSSNSDEGRPSGVVGGSYFDMEESFEQPGAPKRALGMKLSDRNAGDAVFRTDRPTWTQIFTKGGASSNRHHQHDHDEKRRSSRSSGGKVAGRANESQNPRSHQRLQTRYLVR</sequence>
<feature type="compositionally biased region" description="Polar residues" evidence="1">
    <location>
        <begin position="139"/>
        <end position="148"/>
    </location>
</feature>
<dbReference type="AlphaFoldDB" id="A0A9N8HX28"/>
<proteinExistence type="predicted"/>
<feature type="compositionally biased region" description="Basic residues" evidence="1">
    <location>
        <begin position="182"/>
        <end position="193"/>
    </location>
</feature>
<reference evidence="2" key="1">
    <citation type="submission" date="2020-06" db="EMBL/GenBank/DDBJ databases">
        <authorList>
            <consortium name="Plant Systems Biology data submission"/>
        </authorList>
    </citation>
    <scope>NUCLEOTIDE SEQUENCE</scope>
    <source>
        <strain evidence="2">D6</strain>
    </source>
</reference>
<dbReference type="Proteomes" id="UP001153069">
    <property type="component" value="Unassembled WGS sequence"/>
</dbReference>
<feature type="region of interest" description="Disordered" evidence="1">
    <location>
        <begin position="139"/>
        <end position="193"/>
    </location>
</feature>
<feature type="compositionally biased region" description="Low complexity" evidence="1">
    <location>
        <begin position="48"/>
        <end position="60"/>
    </location>
</feature>
<organism evidence="2 3">
    <name type="scientific">Seminavis robusta</name>
    <dbReference type="NCBI Taxonomy" id="568900"/>
    <lineage>
        <taxon>Eukaryota</taxon>
        <taxon>Sar</taxon>
        <taxon>Stramenopiles</taxon>
        <taxon>Ochrophyta</taxon>
        <taxon>Bacillariophyta</taxon>
        <taxon>Bacillariophyceae</taxon>
        <taxon>Bacillariophycidae</taxon>
        <taxon>Naviculales</taxon>
        <taxon>Naviculaceae</taxon>
        <taxon>Seminavis</taxon>
    </lineage>
</organism>
<name>A0A9N8HX28_9STRA</name>